<keyword evidence="2" id="KW-0732">Signal</keyword>
<feature type="compositionally biased region" description="Low complexity" evidence="1">
    <location>
        <begin position="77"/>
        <end position="88"/>
    </location>
</feature>
<evidence type="ECO:0000313" key="4">
    <source>
        <dbReference type="Proteomes" id="UP001250181"/>
    </source>
</evidence>
<proteinExistence type="predicted"/>
<dbReference type="RefSeq" id="WP_315878000.1">
    <property type="nucleotide sequence ID" value="NZ_JAWCTQ010000012.1"/>
</dbReference>
<comment type="caution">
    <text evidence="3">The sequence shown here is derived from an EMBL/GenBank/DDBJ whole genome shotgun (WGS) entry which is preliminary data.</text>
</comment>
<protein>
    <recommendedName>
        <fullName evidence="5">ATP-binding protein</fullName>
    </recommendedName>
</protein>
<evidence type="ECO:0000313" key="3">
    <source>
        <dbReference type="EMBL" id="MDT9682924.1"/>
    </source>
</evidence>
<evidence type="ECO:0000256" key="1">
    <source>
        <dbReference type="SAM" id="MobiDB-lite"/>
    </source>
</evidence>
<name>A0ABU3QKH3_9ACTN</name>
<evidence type="ECO:0000256" key="2">
    <source>
        <dbReference type="SAM" id="SignalP"/>
    </source>
</evidence>
<reference evidence="3 4" key="1">
    <citation type="submission" date="2023-09" db="EMBL/GenBank/DDBJ databases">
        <title>Streptomyces sp. nov.: A antagonism against Alternaria gaisen Producing Streptochlin, Isolated from Tamarix root soil.</title>
        <authorList>
            <person name="Chen Y."/>
        </authorList>
    </citation>
    <scope>NUCLEOTIDE SEQUENCE [LARGE SCALE GENOMIC DNA]</scope>
    <source>
        <strain evidence="3 4">TRM76323</strain>
    </source>
</reference>
<organism evidence="3 4">
    <name type="scientific">Streptomyces tamarix</name>
    <dbReference type="NCBI Taxonomy" id="3078565"/>
    <lineage>
        <taxon>Bacteria</taxon>
        <taxon>Bacillati</taxon>
        <taxon>Actinomycetota</taxon>
        <taxon>Actinomycetes</taxon>
        <taxon>Kitasatosporales</taxon>
        <taxon>Streptomycetaceae</taxon>
        <taxon>Streptomyces</taxon>
    </lineage>
</organism>
<feature type="region of interest" description="Disordered" evidence="1">
    <location>
        <begin position="28"/>
        <end position="97"/>
    </location>
</feature>
<gene>
    <name evidence="3" type="ORF">RND61_12700</name>
</gene>
<feature type="chain" id="PRO_5046079241" description="ATP-binding protein" evidence="2">
    <location>
        <begin position="30"/>
        <end position="97"/>
    </location>
</feature>
<keyword evidence="4" id="KW-1185">Reference proteome</keyword>
<dbReference type="Proteomes" id="UP001250181">
    <property type="component" value="Unassembled WGS sequence"/>
</dbReference>
<feature type="signal peptide" evidence="2">
    <location>
        <begin position="1"/>
        <end position="29"/>
    </location>
</feature>
<accession>A0ABU3QKH3</accession>
<evidence type="ECO:0008006" key="5">
    <source>
        <dbReference type="Google" id="ProtNLM"/>
    </source>
</evidence>
<dbReference type="EMBL" id="JAWCTQ010000012">
    <property type="protein sequence ID" value="MDT9682924.1"/>
    <property type="molecule type" value="Genomic_DNA"/>
</dbReference>
<feature type="compositionally biased region" description="Polar residues" evidence="1">
    <location>
        <begin position="35"/>
        <end position="58"/>
    </location>
</feature>
<sequence>MSIRTGTRLLTVCAGIAGAGMVAAVPATAAEAPPSSISTPVATDLNTTGPLGSLTGSEAQDEGHPAGLPVGGGLLGGLPTTGLPTDGLPTGGLPLGG</sequence>